<accession>A0A940WHK0</accession>
<reference evidence="2" key="1">
    <citation type="submission" date="2021-02" db="EMBL/GenBank/DDBJ databases">
        <title>Draft genome sequence of Microbispora sp. RL4-1S isolated from rice leaves in Thailand.</title>
        <authorList>
            <person name="Muangham S."/>
            <person name="Duangmal K."/>
        </authorList>
    </citation>
    <scope>NUCLEOTIDE SEQUENCE</scope>
    <source>
        <strain evidence="2">RL4-1S</strain>
    </source>
</reference>
<evidence type="ECO:0000256" key="1">
    <source>
        <dbReference type="SAM" id="MobiDB-lite"/>
    </source>
</evidence>
<name>A0A940WHK0_9ACTN</name>
<evidence type="ECO:0000313" key="3">
    <source>
        <dbReference type="Proteomes" id="UP000674234"/>
    </source>
</evidence>
<evidence type="ECO:0000313" key="2">
    <source>
        <dbReference type="EMBL" id="MBP2704132.1"/>
    </source>
</evidence>
<proteinExistence type="predicted"/>
<organism evidence="2 3">
    <name type="scientific">Microbispora oryzae</name>
    <dbReference type="NCBI Taxonomy" id="2806554"/>
    <lineage>
        <taxon>Bacteria</taxon>
        <taxon>Bacillati</taxon>
        <taxon>Actinomycetota</taxon>
        <taxon>Actinomycetes</taxon>
        <taxon>Streptosporangiales</taxon>
        <taxon>Streptosporangiaceae</taxon>
        <taxon>Microbispora</taxon>
    </lineage>
</organism>
<sequence length="124" mass="12511">MTGVLITVRLPPGATLDSALRELGLDTDEVDVEYGLVPVDPVRGLYAMRVTESAGHRIAEARIAGARAAAEPVKPPGSSGRPSPSGPSGPPGAATDTADTADDGTGQVGGPYADPPIEPYGPPR</sequence>
<feature type="compositionally biased region" description="Pro residues" evidence="1">
    <location>
        <begin position="113"/>
        <end position="124"/>
    </location>
</feature>
<gene>
    <name evidence="2" type="ORF">JOL79_09950</name>
</gene>
<comment type="caution">
    <text evidence="2">The sequence shown here is derived from an EMBL/GenBank/DDBJ whole genome shotgun (WGS) entry which is preliminary data.</text>
</comment>
<dbReference type="EMBL" id="JAFCNB010000004">
    <property type="protein sequence ID" value="MBP2704132.1"/>
    <property type="molecule type" value="Genomic_DNA"/>
</dbReference>
<dbReference type="AlphaFoldDB" id="A0A940WHK0"/>
<dbReference type="Proteomes" id="UP000674234">
    <property type="component" value="Unassembled WGS sequence"/>
</dbReference>
<feature type="compositionally biased region" description="Low complexity" evidence="1">
    <location>
        <begin position="66"/>
        <end position="83"/>
    </location>
</feature>
<protein>
    <submittedName>
        <fullName evidence="2">Uncharacterized protein</fullName>
    </submittedName>
</protein>
<keyword evidence="3" id="KW-1185">Reference proteome</keyword>
<dbReference type="RefSeq" id="WP_210155429.1">
    <property type="nucleotide sequence ID" value="NZ_JAFCNB010000004.1"/>
</dbReference>
<feature type="region of interest" description="Disordered" evidence="1">
    <location>
        <begin position="66"/>
        <end position="124"/>
    </location>
</feature>